<accession>A0A5B0MAL0</accession>
<protein>
    <submittedName>
        <fullName evidence="2">Inositol polyphosphate 5-phosphatase</fullName>
    </submittedName>
</protein>
<feature type="region of interest" description="Disordered" evidence="1">
    <location>
        <begin position="77"/>
        <end position="369"/>
    </location>
</feature>
<evidence type="ECO:0000313" key="2">
    <source>
        <dbReference type="EMBL" id="KAA1073875.1"/>
    </source>
</evidence>
<gene>
    <name evidence="2" type="primary">INP52_3</name>
    <name evidence="2" type="ORF">PGTUg99_014673</name>
</gene>
<dbReference type="AlphaFoldDB" id="A0A5B0MAL0"/>
<feature type="compositionally biased region" description="Polar residues" evidence="1">
    <location>
        <begin position="112"/>
        <end position="126"/>
    </location>
</feature>
<dbReference type="EMBL" id="VDEP01000474">
    <property type="protein sequence ID" value="KAA1073875.1"/>
    <property type="molecule type" value="Genomic_DNA"/>
</dbReference>
<comment type="caution">
    <text evidence="2">The sequence shown here is derived from an EMBL/GenBank/DDBJ whole genome shotgun (WGS) entry which is preliminary data.</text>
</comment>
<feature type="compositionally biased region" description="Low complexity" evidence="1">
    <location>
        <begin position="451"/>
        <end position="460"/>
    </location>
</feature>
<feature type="compositionally biased region" description="Pro residues" evidence="1">
    <location>
        <begin position="546"/>
        <end position="563"/>
    </location>
</feature>
<evidence type="ECO:0000313" key="3">
    <source>
        <dbReference type="Proteomes" id="UP000325313"/>
    </source>
</evidence>
<reference evidence="2 3" key="1">
    <citation type="submission" date="2019-05" db="EMBL/GenBank/DDBJ databases">
        <title>Emergence of the Ug99 lineage of the wheat stem rust pathogen through somatic hybridization.</title>
        <authorList>
            <person name="Li F."/>
            <person name="Upadhyaya N.M."/>
            <person name="Sperschneider J."/>
            <person name="Matny O."/>
            <person name="Nguyen-Phuc H."/>
            <person name="Mago R."/>
            <person name="Raley C."/>
            <person name="Miller M.E."/>
            <person name="Silverstein K.A.T."/>
            <person name="Henningsen E."/>
            <person name="Hirsch C.D."/>
            <person name="Visser B."/>
            <person name="Pretorius Z.A."/>
            <person name="Steffenson B.J."/>
            <person name="Schwessinger B."/>
            <person name="Dodds P.N."/>
            <person name="Figueroa M."/>
        </authorList>
    </citation>
    <scope>NUCLEOTIDE SEQUENCE [LARGE SCALE GENOMIC DNA]</scope>
    <source>
        <strain evidence="2 3">Ug99</strain>
    </source>
</reference>
<name>A0A5B0MAL0_PUCGR</name>
<proteinExistence type="predicted"/>
<feature type="region of interest" description="Disordered" evidence="1">
    <location>
        <begin position="416"/>
        <end position="590"/>
    </location>
</feature>
<evidence type="ECO:0000256" key="1">
    <source>
        <dbReference type="SAM" id="MobiDB-lite"/>
    </source>
</evidence>
<organism evidence="2 3">
    <name type="scientific">Puccinia graminis f. sp. tritici</name>
    <dbReference type="NCBI Taxonomy" id="56615"/>
    <lineage>
        <taxon>Eukaryota</taxon>
        <taxon>Fungi</taxon>
        <taxon>Dikarya</taxon>
        <taxon>Basidiomycota</taxon>
        <taxon>Pucciniomycotina</taxon>
        <taxon>Pucciniomycetes</taxon>
        <taxon>Pucciniales</taxon>
        <taxon>Pucciniaceae</taxon>
        <taxon>Puccinia</taxon>
    </lineage>
</organism>
<dbReference type="Proteomes" id="UP000325313">
    <property type="component" value="Unassembled WGS sequence"/>
</dbReference>
<sequence length="590" mass="62148">MVDRVKKEVIKQEILESSELGSLRDALMMPLQAGTSVFLVHIPSSLVTDPDHGLYPLQVTLPVSRLQSWMNGGRLRHPNGTCELNPPEQAQGIGGSSNPFIPNIGPPRPGRQCSTPEANPVGSNRLFNGKLDRQISSSVPSSPPPQVGKGIPPAIPARPASRSPSETRKPVTEKSGSTLKAQPPPPPPRPTSKLIVSKDNTLVEIIPKGPPRPPPTTSGSLLTSQISPTSTETFNSRARSLSGRKSAPSGLQLGVPPPPSHPALKLPHRQESVKSPLLSASTSKLISGKQVTPIRPGYTTPPPPPRPASRGFANTADAPIGVENPQFSPRSTLKLPQRRETTPAELDSNNPPLPPRPVSRLLNSEDPPVVSGVEPKRFVSLNVLAGKGIDSAELDRKNPTPPPRPASRIVFGKELATNGGGIGTEGPSLPARPVSTLLTAGNPSIRLEVKGSSPLPGPSSVLDTGVYTSSPSPPPRSAGQLTTTHRPPPPSRKASKLSLNNEAPPEPPQPATPLRPALKASPSKDNCLVDLDDQDSAVLPVTSIVTPPPPIPPKPKPPKPALKPKPLVLRKSASHESRSLRPADPPNSCQ</sequence>
<feature type="compositionally biased region" description="Pro residues" evidence="1">
    <location>
        <begin position="504"/>
        <end position="513"/>
    </location>
</feature>
<feature type="compositionally biased region" description="Polar residues" evidence="1">
    <location>
        <begin position="225"/>
        <end position="239"/>
    </location>
</feature>